<dbReference type="EMBL" id="JABCIY010000217">
    <property type="protein sequence ID" value="KAF7188044.1"/>
    <property type="molecule type" value="Genomic_DNA"/>
</dbReference>
<reference evidence="2" key="1">
    <citation type="submission" date="2020-04" db="EMBL/GenBank/DDBJ databases">
        <title>Draft genome resource of the tomato pathogen Pseudocercospora fuligena.</title>
        <authorList>
            <person name="Zaccaron A."/>
        </authorList>
    </citation>
    <scope>NUCLEOTIDE SEQUENCE</scope>
    <source>
        <strain evidence="2">PF001</strain>
    </source>
</reference>
<dbReference type="Gene3D" id="3.40.50.10190">
    <property type="entry name" value="BRCT domain"/>
    <property type="match status" value="1"/>
</dbReference>
<accession>A0A8H6RBR8</accession>
<gene>
    <name evidence="2" type="ORF">HII31_10616</name>
</gene>
<keyword evidence="3" id="KW-1185">Reference proteome</keyword>
<name>A0A8H6RBR8_9PEZI</name>
<dbReference type="Proteomes" id="UP000660729">
    <property type="component" value="Unassembled WGS sequence"/>
</dbReference>
<protein>
    <submittedName>
        <fullName evidence="2">Uncharacterized protein</fullName>
    </submittedName>
</protein>
<sequence>MPSQYVYVVTRVDYTHYSDYKGRTKKLGAFATVKEANKLAKSHAKQQAAASDGGVDKEVHYGSHDEITIYWRTCESYPERDRFKVEVSAECLPDLPKPVDQNKTEFGQMVSIPAGKLGGLKGGRFLFTGELKYMTRGAAHAAVCAYGGEAVAEPSKTSDPARPLSYQNAFDFVVVGFQDPVNARKSQFANMFGNRKLDERRFFKLLSCGLPVDVNGLNEILKDVIEIEDESEVDNDDSSDELGEWDEAEPDSLDEENSSDESSSDDNEANARPAKRRRH</sequence>
<evidence type="ECO:0000313" key="2">
    <source>
        <dbReference type="EMBL" id="KAF7188044.1"/>
    </source>
</evidence>
<feature type="compositionally biased region" description="Acidic residues" evidence="1">
    <location>
        <begin position="228"/>
        <end position="268"/>
    </location>
</feature>
<evidence type="ECO:0000256" key="1">
    <source>
        <dbReference type="SAM" id="MobiDB-lite"/>
    </source>
</evidence>
<organism evidence="2 3">
    <name type="scientific">Pseudocercospora fuligena</name>
    <dbReference type="NCBI Taxonomy" id="685502"/>
    <lineage>
        <taxon>Eukaryota</taxon>
        <taxon>Fungi</taxon>
        <taxon>Dikarya</taxon>
        <taxon>Ascomycota</taxon>
        <taxon>Pezizomycotina</taxon>
        <taxon>Dothideomycetes</taxon>
        <taxon>Dothideomycetidae</taxon>
        <taxon>Mycosphaerellales</taxon>
        <taxon>Mycosphaerellaceae</taxon>
        <taxon>Pseudocercospora</taxon>
    </lineage>
</organism>
<comment type="caution">
    <text evidence="2">The sequence shown here is derived from an EMBL/GenBank/DDBJ whole genome shotgun (WGS) entry which is preliminary data.</text>
</comment>
<dbReference type="AlphaFoldDB" id="A0A8H6RBR8"/>
<evidence type="ECO:0000313" key="3">
    <source>
        <dbReference type="Proteomes" id="UP000660729"/>
    </source>
</evidence>
<proteinExistence type="predicted"/>
<feature type="region of interest" description="Disordered" evidence="1">
    <location>
        <begin position="228"/>
        <end position="279"/>
    </location>
</feature>
<dbReference type="InterPro" id="IPR036420">
    <property type="entry name" value="BRCT_dom_sf"/>
</dbReference>